<dbReference type="EMBL" id="AAYH02000047">
    <property type="protein sequence ID" value="EDO52693.1"/>
    <property type="molecule type" value="Genomic_DNA"/>
</dbReference>
<comment type="caution">
    <text evidence="1">The sequence shown here is derived from an EMBL/GenBank/DDBJ whole genome shotgun (WGS) entry which is preliminary data.</text>
</comment>
<dbReference type="AlphaFoldDB" id="A0ABC9N815"/>
<evidence type="ECO:0000313" key="1">
    <source>
        <dbReference type="EMBL" id="EDO52693.1"/>
    </source>
</evidence>
<sequence length="66" mass="7606">MNVPISTTIERMEMMMPKMNFTIPNMTSPTMQRAIYPNQATKVMRVEPTAESNLHQVCVMLMFVVI</sequence>
<dbReference type="Proteomes" id="UP000004110">
    <property type="component" value="Unassembled WGS sequence"/>
</dbReference>
<proteinExistence type="predicted"/>
<keyword evidence="2" id="KW-1185">Reference proteome</keyword>
<reference evidence="1" key="1">
    <citation type="submission" date="2007-06" db="EMBL/GenBank/DDBJ databases">
        <authorList>
            <person name="Fulton L."/>
            <person name="Clifton S."/>
            <person name="Fulton B."/>
            <person name="Xu J."/>
            <person name="Minx P."/>
            <person name="Pepin K.H."/>
            <person name="Johnson M."/>
            <person name="Thiruvilangam P."/>
            <person name="Bhonagiri V."/>
            <person name="Nash W.E."/>
            <person name="Mardis E.R."/>
            <person name="Wilson R.K."/>
        </authorList>
    </citation>
    <scope>NUCLEOTIDE SEQUENCE [LARGE SCALE GENOMIC DNA]</scope>
    <source>
        <strain evidence="1">ATCC 8492</strain>
    </source>
</reference>
<organism evidence="1 2">
    <name type="scientific">Bacteroides uniformis (strain ATCC 8492 / DSM 6597 / CCUG 4942 / CIP 103695 / JCM 5828 / KCTC 5204 / NCTC 13054 / VPI 0061)</name>
    <dbReference type="NCBI Taxonomy" id="411479"/>
    <lineage>
        <taxon>Bacteria</taxon>
        <taxon>Pseudomonadati</taxon>
        <taxon>Bacteroidota</taxon>
        <taxon>Bacteroidia</taxon>
        <taxon>Bacteroidales</taxon>
        <taxon>Bacteroidaceae</taxon>
        <taxon>Bacteroides</taxon>
    </lineage>
</organism>
<evidence type="ECO:0000313" key="2">
    <source>
        <dbReference type="Proteomes" id="UP000004110"/>
    </source>
</evidence>
<accession>A0ABC9N815</accession>
<reference evidence="1" key="2">
    <citation type="submission" date="2013-11" db="EMBL/GenBank/DDBJ databases">
        <title>Draft genome sequence of Bacteroides uniformis (ATCC 8492).</title>
        <authorList>
            <person name="Sudarsanam P."/>
            <person name="Ley R."/>
            <person name="Guruge J."/>
            <person name="Turnbaugh P.J."/>
            <person name="Mahowald M."/>
            <person name="Liep D."/>
            <person name="Gordon J."/>
        </authorList>
    </citation>
    <scope>NUCLEOTIDE SEQUENCE</scope>
    <source>
        <strain evidence="1">ATCC 8492</strain>
    </source>
</reference>
<gene>
    <name evidence="1" type="ORF">BACUNI_03488</name>
</gene>
<name>A0ABC9N815_BACUC</name>
<protein>
    <submittedName>
        <fullName evidence="1">Uncharacterized protein</fullName>
    </submittedName>
</protein>